<keyword evidence="4" id="KW-1185">Reference proteome</keyword>
<sequence length="244" mass="27796">MPDETQVWRAADEVRRSGKRVSQRNVIEVLQQHGRGGTSREVGPHLLSWKVARNYDARLEVNDIPDRMKGDLVSFVRGLWGAAMIEANHRLEAELGRLHAEQQAARELMDEAYVEAEVATRENVLLRARLAEMEGEVVPLRARRVDLEADVAALRKRVSDLKAAEFWDRVMRAIADVLPQDVWVPDRDILRLLPASLAGEANALGEPLTRGMLNKKMGVRITHWKYFDLDEDEDGAKRYRRTAT</sequence>
<dbReference type="Proteomes" id="UP001597176">
    <property type="component" value="Unassembled WGS sequence"/>
</dbReference>
<name>A0ABW3X378_9HYPH</name>
<proteinExistence type="predicted"/>
<dbReference type="EMBL" id="JBHTND010000035">
    <property type="protein sequence ID" value="MFD1303675.1"/>
    <property type="molecule type" value="Genomic_DNA"/>
</dbReference>
<evidence type="ECO:0000313" key="3">
    <source>
        <dbReference type="EMBL" id="MFD1303675.1"/>
    </source>
</evidence>
<gene>
    <name evidence="3" type="ORF">ACFQ4G_19080</name>
</gene>
<dbReference type="InterPro" id="IPR021104">
    <property type="entry name" value="KfrA_DNA-bd_N"/>
</dbReference>
<feature type="domain" description="KfrA N-terminal DNA-binding" evidence="2">
    <location>
        <begin position="4"/>
        <end position="120"/>
    </location>
</feature>
<reference evidence="4" key="1">
    <citation type="journal article" date="2019" name="Int. J. Syst. Evol. Microbiol.">
        <title>The Global Catalogue of Microorganisms (GCM) 10K type strain sequencing project: providing services to taxonomists for standard genome sequencing and annotation.</title>
        <authorList>
            <consortium name="The Broad Institute Genomics Platform"/>
            <consortium name="The Broad Institute Genome Sequencing Center for Infectious Disease"/>
            <person name="Wu L."/>
            <person name="Ma J."/>
        </authorList>
    </citation>
    <scope>NUCLEOTIDE SEQUENCE [LARGE SCALE GENOMIC DNA]</scope>
    <source>
        <strain evidence="4">CCUG 56108</strain>
    </source>
</reference>
<comment type="caution">
    <text evidence="3">The sequence shown here is derived from an EMBL/GenBank/DDBJ whole genome shotgun (WGS) entry which is preliminary data.</text>
</comment>
<dbReference type="Pfam" id="PF11740">
    <property type="entry name" value="KfrA_N"/>
    <property type="match status" value="1"/>
</dbReference>
<evidence type="ECO:0000313" key="4">
    <source>
        <dbReference type="Proteomes" id="UP001597176"/>
    </source>
</evidence>
<evidence type="ECO:0000259" key="2">
    <source>
        <dbReference type="Pfam" id="PF11740"/>
    </source>
</evidence>
<organism evidence="3 4">
    <name type="scientific">Methylobacterium marchantiae</name>
    <dbReference type="NCBI Taxonomy" id="600331"/>
    <lineage>
        <taxon>Bacteria</taxon>
        <taxon>Pseudomonadati</taxon>
        <taxon>Pseudomonadota</taxon>
        <taxon>Alphaproteobacteria</taxon>
        <taxon>Hyphomicrobiales</taxon>
        <taxon>Methylobacteriaceae</taxon>
        <taxon>Methylobacterium</taxon>
    </lineage>
</organism>
<protein>
    <submittedName>
        <fullName evidence="3">DNA-binding protein</fullName>
    </submittedName>
</protein>
<keyword evidence="1" id="KW-0175">Coiled coil</keyword>
<feature type="coiled-coil region" evidence="1">
    <location>
        <begin position="88"/>
        <end position="164"/>
    </location>
</feature>
<keyword evidence="3" id="KW-0238">DNA-binding</keyword>
<dbReference type="GO" id="GO:0003677">
    <property type="term" value="F:DNA binding"/>
    <property type="evidence" value="ECO:0007669"/>
    <property type="project" value="UniProtKB-KW"/>
</dbReference>
<evidence type="ECO:0000256" key="1">
    <source>
        <dbReference type="SAM" id="Coils"/>
    </source>
</evidence>
<dbReference type="RefSeq" id="WP_238209251.1">
    <property type="nucleotide sequence ID" value="NZ_JBHTND010000035.1"/>
</dbReference>
<accession>A0ABW3X378</accession>